<protein>
    <recommendedName>
        <fullName evidence="4">Urease accessory protein UreF</fullName>
    </recommendedName>
</protein>
<organism evidence="2">
    <name type="scientific">Fibrocapsa japonica</name>
    <dbReference type="NCBI Taxonomy" id="94617"/>
    <lineage>
        <taxon>Eukaryota</taxon>
        <taxon>Sar</taxon>
        <taxon>Stramenopiles</taxon>
        <taxon>Ochrophyta</taxon>
        <taxon>Raphidophyceae</taxon>
        <taxon>Chattonellales</taxon>
        <taxon>Chattonellaceae</taxon>
        <taxon>Fibrocapsa</taxon>
    </lineage>
</organism>
<dbReference type="PANTHER" id="PTHR33620">
    <property type="entry name" value="UREASE ACCESSORY PROTEIN F"/>
    <property type="match status" value="1"/>
</dbReference>
<evidence type="ECO:0000256" key="1">
    <source>
        <dbReference type="SAM" id="MobiDB-lite"/>
    </source>
</evidence>
<accession>A0A6U1PZU5</accession>
<gene>
    <name evidence="2" type="ORF">FJAP1339_LOCUS10150</name>
    <name evidence="3" type="ORF">FJAP1339_LOCUS10151</name>
</gene>
<dbReference type="Gene3D" id="1.10.4190.10">
    <property type="entry name" value="Urease accessory protein UreF"/>
    <property type="match status" value="1"/>
</dbReference>
<name>A0A6U1PZU5_9STRA</name>
<reference evidence="2" key="1">
    <citation type="submission" date="2021-01" db="EMBL/GenBank/DDBJ databases">
        <authorList>
            <person name="Corre E."/>
            <person name="Pelletier E."/>
            <person name="Niang G."/>
            <person name="Scheremetjew M."/>
            <person name="Finn R."/>
            <person name="Kale V."/>
            <person name="Holt S."/>
            <person name="Cochrane G."/>
            <person name="Meng A."/>
            <person name="Brown T."/>
            <person name="Cohen L."/>
        </authorList>
    </citation>
    <scope>NUCLEOTIDE SEQUENCE</scope>
    <source>
        <strain evidence="2">CCMP1661</strain>
    </source>
</reference>
<dbReference type="AlphaFoldDB" id="A0A6U1PZU5"/>
<sequence length="379" mass="40498">MEERLDLAGGAGWWEIWQIVDSLLPTGGFAHSSGLEAALQLGFIENHGVKRAELRPSNQPKQSIESMLRQVLVGVASLQGPSTARVAAATVWAESPPDKAAAGAEKHSAARSALDQWVAADRQLHATLATSHVNCKASIAQGQALLRVAREMFASECGSGIALFQRLQRQWAGRARQARRHRHQQAGNASGNLGSKRRRVAECEGTDSAEPGDHAVESIAGPFGHLAPALGYVIGRLWAQRSNDNGMHSTARQEAESDAATAAAAAELAVRVLVFTTTRDAVSATCRLGIVSGALHSMRLLRALGPLAERWAKTVSEDVMNSFSTPGTAQEACGVKLSFTRDETSTIKDVVWASPMQTSPVLEILQGAHDVMYSRVFIS</sequence>
<feature type="region of interest" description="Disordered" evidence="1">
    <location>
        <begin position="175"/>
        <end position="213"/>
    </location>
</feature>
<evidence type="ECO:0008006" key="4">
    <source>
        <dbReference type="Google" id="ProtNLM"/>
    </source>
</evidence>
<proteinExistence type="predicted"/>
<dbReference type="PANTHER" id="PTHR33620:SF1">
    <property type="entry name" value="UREASE ACCESSORY PROTEIN F"/>
    <property type="match status" value="1"/>
</dbReference>
<dbReference type="InterPro" id="IPR038277">
    <property type="entry name" value="UreF_sf"/>
</dbReference>
<evidence type="ECO:0000313" key="2">
    <source>
        <dbReference type="EMBL" id="CAD9871390.1"/>
    </source>
</evidence>
<evidence type="ECO:0000313" key="3">
    <source>
        <dbReference type="EMBL" id="CAD9871392.1"/>
    </source>
</evidence>
<dbReference type="EMBL" id="HBHR01019974">
    <property type="protein sequence ID" value="CAD9871392.1"/>
    <property type="molecule type" value="Transcribed_RNA"/>
</dbReference>
<dbReference type="EMBL" id="HBHR01019973">
    <property type="protein sequence ID" value="CAD9871390.1"/>
    <property type="molecule type" value="Transcribed_RNA"/>
</dbReference>